<dbReference type="EMBL" id="JAPYKO010000005">
    <property type="protein sequence ID" value="MEI9402605.1"/>
    <property type="molecule type" value="Genomic_DNA"/>
</dbReference>
<comment type="caution">
    <text evidence="2">The sequence shown here is derived from an EMBL/GenBank/DDBJ whole genome shotgun (WGS) entry which is preliminary data.</text>
</comment>
<proteinExistence type="predicted"/>
<organism evidence="2 3">
    <name type="scientific">Mesorhizobium argentiipisi</name>
    <dbReference type="NCBI Taxonomy" id="3015175"/>
    <lineage>
        <taxon>Bacteria</taxon>
        <taxon>Pseudomonadati</taxon>
        <taxon>Pseudomonadota</taxon>
        <taxon>Alphaproteobacteria</taxon>
        <taxon>Hyphomicrobiales</taxon>
        <taxon>Phyllobacteriaceae</taxon>
        <taxon>Mesorhizobium</taxon>
    </lineage>
</organism>
<keyword evidence="3" id="KW-1185">Reference proteome</keyword>
<sequence length="290" mass="33826">MSDSKPTSNENDRLGTTAAFPYDRMTVERFRKTFPRARWNDDLKAWFVPGKTAARRFDRWLERERSQTETHADAKGRDAFVFDPIGSKYLRRLDSHLEVVTPYSRTVVDEMRQVPFASWDADRRVWTIPYRSYEALHQHWNRIEEAAKRNEPVERKKRREANRGSEKERAARVHATERRRRRYPLDPENLPPFGRPVMTSNYGIVVFLGSDGEPVDPEIIHTSYSDVPISSDSVWGRWRPATHAELVATWPARPGSKIEEGIWRQPTLAELRVARKTAGSRERRRSRAGG</sequence>
<dbReference type="RefSeq" id="WP_337092985.1">
    <property type="nucleotide sequence ID" value="NZ_JAPYKO010000005.1"/>
</dbReference>
<reference evidence="2 3" key="1">
    <citation type="submission" date="2022-12" db="EMBL/GenBank/DDBJ databases">
        <authorList>
            <person name="Muema E."/>
        </authorList>
    </citation>
    <scope>NUCLEOTIDE SEQUENCE [LARGE SCALE GENOMIC DNA]</scope>
    <source>
        <strain evidence="3">1330</strain>
    </source>
</reference>
<evidence type="ECO:0008006" key="4">
    <source>
        <dbReference type="Google" id="ProtNLM"/>
    </source>
</evidence>
<accession>A0ABU8KAA0</accession>
<feature type="region of interest" description="Disordered" evidence="1">
    <location>
        <begin position="149"/>
        <end position="188"/>
    </location>
</feature>
<evidence type="ECO:0000313" key="2">
    <source>
        <dbReference type="EMBL" id="MEI9402605.1"/>
    </source>
</evidence>
<name>A0ABU8KAA0_9HYPH</name>
<evidence type="ECO:0000256" key="1">
    <source>
        <dbReference type="SAM" id="MobiDB-lite"/>
    </source>
</evidence>
<protein>
    <recommendedName>
        <fullName evidence="4">HARP domain-containing protein</fullName>
    </recommendedName>
</protein>
<gene>
    <name evidence="2" type="ORF">O7A05_10615</name>
</gene>
<evidence type="ECO:0000313" key="3">
    <source>
        <dbReference type="Proteomes" id="UP001366503"/>
    </source>
</evidence>
<dbReference type="Proteomes" id="UP001366503">
    <property type="component" value="Unassembled WGS sequence"/>
</dbReference>
<feature type="compositionally biased region" description="Basic and acidic residues" evidence="1">
    <location>
        <begin position="161"/>
        <end position="176"/>
    </location>
</feature>